<accession>A0ABD5UG90</accession>
<sequence>MSKEDCEHEFRGIGAGFGGTALSNTEEIVEQCSKCGKYRKRIPMQADIGRIQGK</sequence>
<comment type="caution">
    <text evidence="1">The sequence shown here is derived from an EMBL/GenBank/DDBJ whole genome shotgun (WGS) entry which is preliminary data.</text>
</comment>
<proteinExistence type="predicted"/>
<keyword evidence="2" id="KW-1185">Reference proteome</keyword>
<dbReference type="EMBL" id="JBHSXM010000005">
    <property type="protein sequence ID" value="MFC6838376.1"/>
    <property type="molecule type" value="Genomic_DNA"/>
</dbReference>
<organism evidence="1 2">
    <name type="scientific">Halomarina ordinaria</name>
    <dbReference type="NCBI Taxonomy" id="3033939"/>
    <lineage>
        <taxon>Archaea</taxon>
        <taxon>Methanobacteriati</taxon>
        <taxon>Methanobacteriota</taxon>
        <taxon>Stenosarchaea group</taxon>
        <taxon>Halobacteria</taxon>
        <taxon>Halobacteriales</taxon>
        <taxon>Natronomonadaceae</taxon>
        <taxon>Halomarina</taxon>
    </lineage>
</organism>
<reference evidence="1 2" key="1">
    <citation type="journal article" date="2019" name="Int. J. Syst. Evol. Microbiol.">
        <title>The Global Catalogue of Microorganisms (GCM) 10K type strain sequencing project: providing services to taxonomists for standard genome sequencing and annotation.</title>
        <authorList>
            <consortium name="The Broad Institute Genomics Platform"/>
            <consortium name="The Broad Institute Genome Sequencing Center for Infectious Disease"/>
            <person name="Wu L."/>
            <person name="Ma J."/>
        </authorList>
    </citation>
    <scope>NUCLEOTIDE SEQUENCE [LARGE SCALE GENOMIC DNA]</scope>
    <source>
        <strain evidence="1 2">PSRA2</strain>
    </source>
</reference>
<evidence type="ECO:0000313" key="2">
    <source>
        <dbReference type="Proteomes" id="UP001596406"/>
    </source>
</evidence>
<name>A0ABD5UG90_9EURY</name>
<protein>
    <submittedName>
        <fullName evidence="1">Uncharacterized protein</fullName>
    </submittedName>
</protein>
<evidence type="ECO:0000313" key="1">
    <source>
        <dbReference type="EMBL" id="MFC6838376.1"/>
    </source>
</evidence>
<dbReference type="AlphaFoldDB" id="A0ABD5UG90"/>
<gene>
    <name evidence="1" type="ORF">ACFQHK_17990</name>
</gene>
<dbReference type="RefSeq" id="WP_304450065.1">
    <property type="nucleotide sequence ID" value="NZ_JARRAH010000005.1"/>
</dbReference>
<dbReference type="Proteomes" id="UP001596406">
    <property type="component" value="Unassembled WGS sequence"/>
</dbReference>